<dbReference type="AlphaFoldDB" id="A6DGU1"/>
<gene>
    <name evidence="1" type="ORF">LNTAR_23499</name>
</gene>
<comment type="caution">
    <text evidence="1">The sequence shown here is derived from an EMBL/GenBank/DDBJ whole genome shotgun (WGS) entry which is preliminary data.</text>
</comment>
<proteinExistence type="predicted"/>
<keyword evidence="2" id="KW-1185">Reference proteome</keyword>
<sequence length="77" mass="9008">MINPKNYHTKKLHAFKVWDFTFNFTIKQSKEQDATHTIGTLSLSSFPRKTLPYWQILFIRLSSKTVDQATMELCTAL</sequence>
<dbReference type="Proteomes" id="UP000004947">
    <property type="component" value="Unassembled WGS sequence"/>
</dbReference>
<dbReference type="STRING" id="313628.LNTAR_23499"/>
<name>A6DGU1_9BACT</name>
<evidence type="ECO:0000313" key="1">
    <source>
        <dbReference type="EMBL" id="EDM29408.1"/>
    </source>
</evidence>
<reference evidence="1 2" key="1">
    <citation type="journal article" date="2010" name="J. Bacteriol.">
        <title>Genome sequence of Lentisphaera araneosa HTCC2155T, the type species of the order Lentisphaerales in the phylum Lentisphaerae.</title>
        <authorList>
            <person name="Thrash J.C."/>
            <person name="Cho J.C."/>
            <person name="Vergin K.L."/>
            <person name="Morris R.M."/>
            <person name="Giovannoni S.J."/>
        </authorList>
    </citation>
    <scope>NUCLEOTIDE SEQUENCE [LARGE SCALE GENOMIC DNA]</scope>
    <source>
        <strain evidence="1 2">HTCC2155</strain>
    </source>
</reference>
<protein>
    <submittedName>
        <fullName evidence="1">Uncharacterized protein</fullName>
    </submittedName>
</protein>
<accession>A6DGU1</accession>
<evidence type="ECO:0000313" key="2">
    <source>
        <dbReference type="Proteomes" id="UP000004947"/>
    </source>
</evidence>
<organism evidence="1 2">
    <name type="scientific">Lentisphaera araneosa HTCC2155</name>
    <dbReference type="NCBI Taxonomy" id="313628"/>
    <lineage>
        <taxon>Bacteria</taxon>
        <taxon>Pseudomonadati</taxon>
        <taxon>Lentisphaerota</taxon>
        <taxon>Lentisphaeria</taxon>
        <taxon>Lentisphaerales</taxon>
        <taxon>Lentisphaeraceae</taxon>
        <taxon>Lentisphaera</taxon>
    </lineage>
</organism>
<dbReference type="EMBL" id="ABCK01000002">
    <property type="protein sequence ID" value="EDM29408.1"/>
    <property type="molecule type" value="Genomic_DNA"/>
</dbReference>